<proteinExistence type="predicted"/>
<name>A0A3P1B3G7_9FLAO</name>
<evidence type="ECO:0000313" key="2">
    <source>
        <dbReference type="Proteomes" id="UP000268372"/>
    </source>
</evidence>
<organism evidence="1 2">
    <name type="scientific">Paenimyroides viscosum</name>
    <dbReference type="NCBI Taxonomy" id="2488729"/>
    <lineage>
        <taxon>Bacteria</taxon>
        <taxon>Pseudomonadati</taxon>
        <taxon>Bacteroidota</taxon>
        <taxon>Flavobacteriia</taxon>
        <taxon>Flavobacteriales</taxon>
        <taxon>Flavobacteriaceae</taxon>
        <taxon>Paenimyroides</taxon>
    </lineage>
</organism>
<keyword evidence="2" id="KW-1185">Reference proteome</keyword>
<evidence type="ECO:0000313" key="1">
    <source>
        <dbReference type="EMBL" id="RRA95541.1"/>
    </source>
</evidence>
<sequence length="89" mass="9963">MLECRVFLETDEVGLWAYNASKKIFFKELPDYPIEGELDVRMFCKGKNGASAKLTVKIKDQADDSLECVINKGNSETSKSITIIQTADL</sequence>
<dbReference type="AlphaFoldDB" id="A0A3P1B3G7"/>
<comment type="caution">
    <text evidence="1">The sequence shown here is derived from an EMBL/GenBank/DDBJ whole genome shotgun (WGS) entry which is preliminary data.</text>
</comment>
<protein>
    <submittedName>
        <fullName evidence="1">Uncharacterized protein</fullName>
    </submittedName>
</protein>
<dbReference type="RefSeq" id="WP_124898866.1">
    <property type="nucleotide sequence ID" value="NZ_RQTJ01000008.1"/>
</dbReference>
<dbReference type="EMBL" id="RQTJ01000008">
    <property type="protein sequence ID" value="RRA95541.1"/>
    <property type="molecule type" value="Genomic_DNA"/>
</dbReference>
<reference evidence="1 2" key="1">
    <citation type="submission" date="2018-11" db="EMBL/GenBank/DDBJ databases">
        <title>Flavobacterium sp. nov., YIM 102796 draft genome.</title>
        <authorList>
            <person name="Li G."/>
            <person name="Jiang Y."/>
        </authorList>
    </citation>
    <scope>NUCLEOTIDE SEQUENCE [LARGE SCALE GENOMIC DNA]</scope>
    <source>
        <strain evidence="1 2">YIM 102796</strain>
    </source>
</reference>
<dbReference type="OrthoDB" id="9968070at2"/>
<dbReference type="Proteomes" id="UP000268372">
    <property type="component" value="Unassembled WGS sequence"/>
</dbReference>
<gene>
    <name evidence="1" type="ORF">EG242_05320</name>
</gene>
<accession>A0A3P1B3G7</accession>